<evidence type="ECO:0000256" key="1">
    <source>
        <dbReference type="ARBA" id="ARBA00004128"/>
    </source>
</evidence>
<dbReference type="AlphaFoldDB" id="A0A8S0SDC5"/>
<protein>
    <submittedName>
        <fullName evidence="9">Tobamovirus multiplication 1</fullName>
    </submittedName>
</protein>
<reference evidence="9 10" key="1">
    <citation type="submission" date="2019-12" db="EMBL/GenBank/DDBJ databases">
        <authorList>
            <person name="Alioto T."/>
            <person name="Alioto T."/>
            <person name="Gomez Garrido J."/>
        </authorList>
    </citation>
    <scope>NUCLEOTIDE SEQUENCE [LARGE SCALE GENOMIC DNA]</scope>
</reference>
<dbReference type="PANTHER" id="PTHR31142:SF4">
    <property type="entry name" value="OS01G0751300 PROTEIN"/>
    <property type="match status" value="1"/>
</dbReference>
<dbReference type="Pfam" id="PF06454">
    <property type="entry name" value="THH1_TOM1-3_dom"/>
    <property type="match status" value="1"/>
</dbReference>
<accession>A0A8S0SDC5</accession>
<sequence length="75" mass="8221">MLELREGSCYPKALVGVNVGLACVDGVIAALAFCQLMRIHSRNSQLGWTRQKVFHLMIGSSNLGEKLLVLESLFS</sequence>
<comment type="subcellular location">
    <subcellularLocation>
        <location evidence="1">Vacuole membrane</location>
        <topology evidence="1">Multi-pass membrane protein</topology>
    </subcellularLocation>
</comment>
<evidence type="ECO:0000256" key="6">
    <source>
        <dbReference type="ARBA" id="ARBA00023136"/>
    </source>
</evidence>
<evidence type="ECO:0000256" key="2">
    <source>
        <dbReference type="ARBA" id="ARBA00006779"/>
    </source>
</evidence>
<dbReference type="GO" id="GO:0005774">
    <property type="term" value="C:vacuolar membrane"/>
    <property type="evidence" value="ECO:0007669"/>
    <property type="project" value="UniProtKB-SubCell"/>
</dbReference>
<evidence type="ECO:0000313" key="9">
    <source>
        <dbReference type="EMBL" id="CAA2990857.1"/>
    </source>
</evidence>
<dbReference type="OrthoDB" id="747122at2759"/>
<dbReference type="PROSITE" id="PS51257">
    <property type="entry name" value="PROKAR_LIPOPROTEIN"/>
    <property type="match status" value="1"/>
</dbReference>
<keyword evidence="10" id="KW-1185">Reference proteome</keyword>
<keyword evidence="5 7" id="KW-1133">Transmembrane helix</keyword>
<keyword evidence="3" id="KW-0926">Vacuole</keyword>
<dbReference type="InterPro" id="IPR040226">
    <property type="entry name" value="THH1/TOM1/TOM3"/>
</dbReference>
<evidence type="ECO:0000256" key="3">
    <source>
        <dbReference type="ARBA" id="ARBA00022554"/>
    </source>
</evidence>
<dbReference type="InterPro" id="IPR009457">
    <property type="entry name" value="THH1/TOM1/TOM3_dom"/>
</dbReference>
<gene>
    <name evidence="9" type="ORF">OLEA9_A089759</name>
</gene>
<name>A0A8S0SDC5_OLEEU</name>
<dbReference type="PANTHER" id="PTHR31142">
    <property type="entry name" value="TOBAMOVIRUS MULTIPLICATION PROTEIN 1-LIKE ISOFORM X1"/>
    <property type="match status" value="1"/>
</dbReference>
<dbReference type="EMBL" id="CACTIH010004438">
    <property type="protein sequence ID" value="CAA2990857.1"/>
    <property type="molecule type" value="Genomic_DNA"/>
</dbReference>
<feature type="transmembrane region" description="Helical" evidence="7">
    <location>
        <begin position="13"/>
        <end position="34"/>
    </location>
</feature>
<proteinExistence type="inferred from homology"/>
<evidence type="ECO:0000256" key="7">
    <source>
        <dbReference type="SAM" id="Phobius"/>
    </source>
</evidence>
<comment type="caution">
    <text evidence="9">The sequence shown here is derived from an EMBL/GenBank/DDBJ whole genome shotgun (WGS) entry which is preliminary data.</text>
</comment>
<evidence type="ECO:0000256" key="5">
    <source>
        <dbReference type="ARBA" id="ARBA00022989"/>
    </source>
</evidence>
<dbReference type="Proteomes" id="UP000594638">
    <property type="component" value="Unassembled WGS sequence"/>
</dbReference>
<dbReference type="Gramene" id="OE9A089759T1">
    <property type="protein sequence ID" value="OE9A089759C1"/>
    <property type="gene ID" value="OE9A089759"/>
</dbReference>
<keyword evidence="6 7" id="KW-0472">Membrane</keyword>
<evidence type="ECO:0000256" key="4">
    <source>
        <dbReference type="ARBA" id="ARBA00022692"/>
    </source>
</evidence>
<evidence type="ECO:0000259" key="8">
    <source>
        <dbReference type="Pfam" id="PF06454"/>
    </source>
</evidence>
<keyword evidence="4 7" id="KW-0812">Transmembrane</keyword>
<comment type="similarity">
    <text evidence="2">Belongs to the plant tobamovirus multiplication TOM1 protein family.</text>
</comment>
<feature type="domain" description="THH1/TOM1/TOM3" evidence="8">
    <location>
        <begin position="17"/>
        <end position="57"/>
    </location>
</feature>
<evidence type="ECO:0000313" key="10">
    <source>
        <dbReference type="Proteomes" id="UP000594638"/>
    </source>
</evidence>
<organism evidence="9 10">
    <name type="scientific">Olea europaea subsp. europaea</name>
    <dbReference type="NCBI Taxonomy" id="158383"/>
    <lineage>
        <taxon>Eukaryota</taxon>
        <taxon>Viridiplantae</taxon>
        <taxon>Streptophyta</taxon>
        <taxon>Embryophyta</taxon>
        <taxon>Tracheophyta</taxon>
        <taxon>Spermatophyta</taxon>
        <taxon>Magnoliopsida</taxon>
        <taxon>eudicotyledons</taxon>
        <taxon>Gunneridae</taxon>
        <taxon>Pentapetalae</taxon>
        <taxon>asterids</taxon>
        <taxon>lamiids</taxon>
        <taxon>Lamiales</taxon>
        <taxon>Oleaceae</taxon>
        <taxon>Oleeae</taxon>
        <taxon>Olea</taxon>
    </lineage>
</organism>